<dbReference type="SUPFAM" id="SSF56601">
    <property type="entry name" value="beta-lactamase/transpeptidase-like"/>
    <property type="match status" value="1"/>
</dbReference>
<dbReference type="InterPro" id="IPR012338">
    <property type="entry name" value="Beta-lactam/transpept-like"/>
</dbReference>
<dbReference type="InterPro" id="IPR050491">
    <property type="entry name" value="AmpC-like"/>
</dbReference>
<dbReference type="PROSITE" id="PS51257">
    <property type="entry name" value="PROKAR_LIPOPROTEIN"/>
    <property type="match status" value="1"/>
</dbReference>
<keyword evidence="3" id="KW-1185">Reference proteome</keyword>
<reference evidence="2 3" key="1">
    <citation type="submission" date="2020-08" db="EMBL/GenBank/DDBJ databases">
        <title>A Genomic Blueprint of the Chicken Gut Microbiome.</title>
        <authorList>
            <person name="Gilroy R."/>
            <person name="Ravi A."/>
            <person name="Getino M."/>
            <person name="Pursley I."/>
            <person name="Horton D.L."/>
            <person name="Alikhan N.-F."/>
            <person name="Baker D."/>
            <person name="Gharbi K."/>
            <person name="Hall N."/>
            <person name="Watson M."/>
            <person name="Adriaenssens E.M."/>
            <person name="Foster-Nyarko E."/>
            <person name="Jarju S."/>
            <person name="Secka A."/>
            <person name="Antonio M."/>
            <person name="Oren A."/>
            <person name="Chaudhuri R."/>
            <person name="La Ragione R.M."/>
            <person name="Hildebrand F."/>
            <person name="Pallen M.J."/>
        </authorList>
    </citation>
    <scope>NUCLEOTIDE SEQUENCE [LARGE SCALE GENOMIC DNA]</scope>
    <source>
        <strain evidence="2 3">Sa1CVA4</strain>
    </source>
</reference>
<evidence type="ECO:0000313" key="3">
    <source>
        <dbReference type="Proteomes" id="UP000626242"/>
    </source>
</evidence>
<proteinExistence type="predicted"/>
<accession>A0ABR8WLA8</accession>
<dbReference type="PANTHER" id="PTHR46825">
    <property type="entry name" value="D-ALANYL-D-ALANINE-CARBOXYPEPTIDASE/ENDOPEPTIDASE AMPH"/>
    <property type="match status" value="1"/>
</dbReference>
<name>A0ABR8WLA8_9FLAO</name>
<dbReference type="Proteomes" id="UP000626242">
    <property type="component" value="Unassembled WGS sequence"/>
</dbReference>
<evidence type="ECO:0000259" key="1">
    <source>
        <dbReference type="Pfam" id="PF00144"/>
    </source>
</evidence>
<protein>
    <submittedName>
        <fullName evidence="2">Beta-lactamase family protein</fullName>
    </submittedName>
</protein>
<sequence length="369" mass="40716">MKKNYLWTLLILSIGTSCSTEKAVPAKPEISQHQLYIDALAEVQERILASRIDSVCSNSGFNGSVSVTKAEKVIYKRVAGFEDFRTKKALTDKSVFAVGSVSKQFTAALILALEEQGKLSTADLAGKYLKSFSRKPFDKITIHQILNHTSGITDVGPGLISKPGAEFHYSNKGYRVLGEIIEKASGKTYDDNFRELSRKAGMVSSFTADHFEGEYLAGAYFGNPERYKSVPNMPERLAQATISVAAGGVLSTSADLHKWNLALHEGKLFKPETLEKMRTKTSGTKHPVLGEVGYGYGIMMSESPEAYFHSGYVKGSPSLLIYYPSSRTSVVILSNIADMDKGKSFVFRPHKKIKEIMDGVERNKLWNLN</sequence>
<dbReference type="Pfam" id="PF00144">
    <property type="entry name" value="Beta-lactamase"/>
    <property type="match status" value="1"/>
</dbReference>
<evidence type="ECO:0000313" key="2">
    <source>
        <dbReference type="EMBL" id="MBD8017668.1"/>
    </source>
</evidence>
<dbReference type="InterPro" id="IPR001466">
    <property type="entry name" value="Beta-lactam-related"/>
</dbReference>
<dbReference type="RefSeq" id="WP_251832866.1">
    <property type="nucleotide sequence ID" value="NZ_JACSPS010000001.1"/>
</dbReference>
<dbReference type="Gene3D" id="3.40.710.10">
    <property type="entry name" value="DD-peptidase/beta-lactamase superfamily"/>
    <property type="match status" value="1"/>
</dbReference>
<organism evidence="2 3">
    <name type="scientific">Kaistella pullorum</name>
    <dbReference type="NCBI Taxonomy" id="2763074"/>
    <lineage>
        <taxon>Bacteria</taxon>
        <taxon>Pseudomonadati</taxon>
        <taxon>Bacteroidota</taxon>
        <taxon>Flavobacteriia</taxon>
        <taxon>Flavobacteriales</taxon>
        <taxon>Weeksellaceae</taxon>
        <taxon>Chryseobacterium group</taxon>
        <taxon>Kaistella</taxon>
    </lineage>
</organism>
<comment type="caution">
    <text evidence="2">The sequence shown here is derived from an EMBL/GenBank/DDBJ whole genome shotgun (WGS) entry which is preliminary data.</text>
</comment>
<feature type="domain" description="Beta-lactamase-related" evidence="1">
    <location>
        <begin position="64"/>
        <end position="338"/>
    </location>
</feature>
<gene>
    <name evidence="2" type="ORF">H9628_04225</name>
</gene>
<dbReference type="PANTHER" id="PTHR46825:SF9">
    <property type="entry name" value="BETA-LACTAMASE-RELATED DOMAIN-CONTAINING PROTEIN"/>
    <property type="match status" value="1"/>
</dbReference>
<dbReference type="EMBL" id="JACSPS010000001">
    <property type="protein sequence ID" value="MBD8017668.1"/>
    <property type="molecule type" value="Genomic_DNA"/>
</dbReference>